<proteinExistence type="predicted"/>
<dbReference type="InterPro" id="IPR002563">
    <property type="entry name" value="Flavin_Rdtase-like_dom"/>
</dbReference>
<dbReference type="PANTHER" id="PTHR30466">
    <property type="entry name" value="FLAVIN REDUCTASE"/>
    <property type="match status" value="1"/>
</dbReference>
<dbReference type="PANTHER" id="PTHR30466:SF1">
    <property type="entry name" value="FMN REDUCTASE (NADH) RUTF"/>
    <property type="match status" value="1"/>
</dbReference>
<feature type="domain" description="Flavin reductase like" evidence="2">
    <location>
        <begin position="15"/>
        <end position="57"/>
    </location>
</feature>
<protein>
    <recommendedName>
        <fullName evidence="2">Flavin reductase like domain-containing protein</fullName>
    </recommendedName>
</protein>
<dbReference type="SUPFAM" id="SSF50475">
    <property type="entry name" value="FMN-binding split barrel"/>
    <property type="match status" value="1"/>
</dbReference>
<dbReference type="EMBL" id="UINC01090065">
    <property type="protein sequence ID" value="SVC41676.1"/>
    <property type="molecule type" value="Genomic_DNA"/>
</dbReference>
<dbReference type="InterPro" id="IPR050268">
    <property type="entry name" value="NADH-dep_flavin_reductase"/>
</dbReference>
<reference evidence="3" key="1">
    <citation type="submission" date="2018-05" db="EMBL/GenBank/DDBJ databases">
        <authorList>
            <person name="Lanie J.A."/>
            <person name="Ng W.-L."/>
            <person name="Kazmierczak K.M."/>
            <person name="Andrzejewski T.M."/>
            <person name="Davidsen T.M."/>
            <person name="Wayne K.J."/>
            <person name="Tettelin H."/>
            <person name="Glass J.I."/>
            <person name="Rusch D."/>
            <person name="Podicherti R."/>
            <person name="Tsui H.-C.T."/>
            <person name="Winkler M.E."/>
        </authorList>
    </citation>
    <scope>NUCLEOTIDE SEQUENCE</scope>
</reference>
<evidence type="ECO:0000313" key="3">
    <source>
        <dbReference type="EMBL" id="SVC41676.1"/>
    </source>
</evidence>
<name>A0A382LYK3_9ZZZZ</name>
<feature type="non-terminal residue" evidence="3">
    <location>
        <position position="59"/>
    </location>
</feature>
<dbReference type="GO" id="GO:0010181">
    <property type="term" value="F:FMN binding"/>
    <property type="evidence" value="ECO:0007669"/>
    <property type="project" value="InterPro"/>
</dbReference>
<dbReference type="Gene3D" id="2.30.110.10">
    <property type="entry name" value="Electron Transport, Fmn-binding Protein, Chain A"/>
    <property type="match status" value="1"/>
</dbReference>
<dbReference type="AlphaFoldDB" id="A0A382LYK3"/>
<evidence type="ECO:0000259" key="2">
    <source>
        <dbReference type="Pfam" id="PF01613"/>
    </source>
</evidence>
<dbReference type="Pfam" id="PF01613">
    <property type="entry name" value="Flavin_Reduct"/>
    <property type="match status" value="1"/>
</dbReference>
<organism evidence="3">
    <name type="scientific">marine metagenome</name>
    <dbReference type="NCBI Taxonomy" id="408172"/>
    <lineage>
        <taxon>unclassified sequences</taxon>
        <taxon>metagenomes</taxon>
        <taxon>ecological metagenomes</taxon>
    </lineage>
</organism>
<accession>A0A382LYK3</accession>
<gene>
    <name evidence="3" type="ORF">METZ01_LOCUS294530</name>
</gene>
<keyword evidence="1" id="KW-0560">Oxidoreductase</keyword>
<evidence type="ECO:0000256" key="1">
    <source>
        <dbReference type="ARBA" id="ARBA00023002"/>
    </source>
</evidence>
<sequence length="59" mass="6493">MINNDFMQDFRNALGTFPTGVTIVTTLDKDNKPIGFTANSFTSVSLKPQLILICIDKVS</sequence>
<dbReference type="GO" id="GO:0042602">
    <property type="term" value="F:riboflavin reductase (NADPH) activity"/>
    <property type="evidence" value="ECO:0007669"/>
    <property type="project" value="TreeGrafter"/>
</dbReference>
<dbReference type="InterPro" id="IPR012349">
    <property type="entry name" value="Split_barrel_FMN-bd"/>
</dbReference>